<dbReference type="EMBL" id="JAOPJF010000039">
    <property type="protein sequence ID" value="KAK1143524.1"/>
    <property type="molecule type" value="Genomic_DNA"/>
</dbReference>
<dbReference type="Proteomes" id="UP001177260">
    <property type="component" value="Unassembled WGS sequence"/>
</dbReference>
<gene>
    <name evidence="1" type="ORF">N8T08_006330</name>
</gene>
<keyword evidence="2" id="KW-1185">Reference proteome</keyword>
<name>A0ACC3B161_9EURO</name>
<comment type="caution">
    <text evidence="1">The sequence shown here is derived from an EMBL/GenBank/DDBJ whole genome shotgun (WGS) entry which is preliminary data.</text>
</comment>
<accession>A0ACC3B161</accession>
<evidence type="ECO:0000313" key="2">
    <source>
        <dbReference type="Proteomes" id="UP001177260"/>
    </source>
</evidence>
<evidence type="ECO:0000313" key="1">
    <source>
        <dbReference type="EMBL" id="KAK1143524.1"/>
    </source>
</evidence>
<organism evidence="1 2">
    <name type="scientific">Aspergillus melleus</name>
    <dbReference type="NCBI Taxonomy" id="138277"/>
    <lineage>
        <taxon>Eukaryota</taxon>
        <taxon>Fungi</taxon>
        <taxon>Dikarya</taxon>
        <taxon>Ascomycota</taxon>
        <taxon>Pezizomycotina</taxon>
        <taxon>Eurotiomycetes</taxon>
        <taxon>Eurotiomycetidae</taxon>
        <taxon>Eurotiales</taxon>
        <taxon>Aspergillaceae</taxon>
        <taxon>Aspergillus</taxon>
        <taxon>Aspergillus subgen. Circumdati</taxon>
    </lineage>
</organism>
<sequence>MSIARLPNELLYRIFEFCGPIVRGQTCISQWAKLMRVCWRWHGIAQSVLYNQAPLEIFFENRRLSAKALPPPPVRRLFRSLAFHEESRYDNPSDRVAIPVAVIGLLISVRTLILNYPLNPRKINHRTLMSLLTKMPLTHLDLRACHNLDTLLIASDIPTLKHLNVTNSIWDGFCAAIWRGFVPEIEDLERALPAGKERTSPITSLQVRCYTWPIEIIKRLFSWPARLERADLHLLDVAHEGSTPDIILEVLAPQASSLKAISIGSLPTAEAEHVMPSFSQFPCLEELSLFGQDLFHETPENAARLLQSPTLKRLTLIWEMGGFYYHGIRQSLNEGHSSWLKGFLVRLKKSGTIPRLKVIRLDYNNGEPEADHLREPAEQCGIWIVFYQWKLVRGEFEKWIPVKEVVL</sequence>
<protein>
    <submittedName>
        <fullName evidence="1">Uncharacterized protein</fullName>
    </submittedName>
</protein>
<proteinExistence type="predicted"/>
<reference evidence="1 2" key="1">
    <citation type="journal article" date="2023" name="ACS Omega">
        <title>Identification of the Neoaspergillic Acid Biosynthesis Gene Cluster by Establishing an In Vitro CRISPR-Ribonucleoprotein Genetic System in Aspergillus melleus.</title>
        <authorList>
            <person name="Yuan B."/>
            <person name="Grau M.F."/>
            <person name="Murata R.M."/>
            <person name="Torok T."/>
            <person name="Venkateswaran K."/>
            <person name="Stajich J.E."/>
            <person name="Wang C.C.C."/>
        </authorList>
    </citation>
    <scope>NUCLEOTIDE SEQUENCE [LARGE SCALE GENOMIC DNA]</scope>
    <source>
        <strain evidence="1 2">IMV 1140</strain>
    </source>
</reference>